<dbReference type="EMBL" id="ML122264">
    <property type="protein sequence ID" value="RPD60885.1"/>
    <property type="molecule type" value="Genomic_DNA"/>
</dbReference>
<organism evidence="1 2">
    <name type="scientific">Lentinus tigrinus ALCF2SS1-6</name>
    <dbReference type="NCBI Taxonomy" id="1328759"/>
    <lineage>
        <taxon>Eukaryota</taxon>
        <taxon>Fungi</taxon>
        <taxon>Dikarya</taxon>
        <taxon>Basidiomycota</taxon>
        <taxon>Agaricomycotina</taxon>
        <taxon>Agaricomycetes</taxon>
        <taxon>Polyporales</taxon>
        <taxon>Polyporaceae</taxon>
        <taxon>Lentinus</taxon>
    </lineage>
</organism>
<dbReference type="AlphaFoldDB" id="A0A5C2SAN3"/>
<reference evidence="1" key="1">
    <citation type="journal article" date="2018" name="Genome Biol. Evol.">
        <title>Genomics and development of Lentinus tigrinus, a white-rot wood-decaying mushroom with dimorphic fruiting bodies.</title>
        <authorList>
            <person name="Wu B."/>
            <person name="Xu Z."/>
            <person name="Knudson A."/>
            <person name="Carlson A."/>
            <person name="Chen N."/>
            <person name="Kovaka S."/>
            <person name="LaButti K."/>
            <person name="Lipzen A."/>
            <person name="Pennachio C."/>
            <person name="Riley R."/>
            <person name="Schakwitz W."/>
            <person name="Umezawa K."/>
            <person name="Ohm R.A."/>
            <person name="Grigoriev I.V."/>
            <person name="Nagy L.G."/>
            <person name="Gibbons J."/>
            <person name="Hibbett D."/>
        </authorList>
    </citation>
    <scope>NUCLEOTIDE SEQUENCE [LARGE SCALE GENOMIC DNA]</scope>
    <source>
        <strain evidence="1">ALCF2SS1-6</strain>
    </source>
</reference>
<name>A0A5C2SAN3_9APHY</name>
<accession>A0A5C2SAN3</accession>
<gene>
    <name evidence="1" type="ORF">L227DRAFT_610963</name>
</gene>
<protein>
    <submittedName>
        <fullName evidence="1">Uncharacterized protein</fullName>
    </submittedName>
</protein>
<evidence type="ECO:0000313" key="1">
    <source>
        <dbReference type="EMBL" id="RPD60885.1"/>
    </source>
</evidence>
<dbReference type="STRING" id="1328759.A0A5C2SAN3"/>
<dbReference type="Proteomes" id="UP000313359">
    <property type="component" value="Unassembled WGS sequence"/>
</dbReference>
<evidence type="ECO:0000313" key="2">
    <source>
        <dbReference type="Proteomes" id="UP000313359"/>
    </source>
</evidence>
<sequence>MSVRRTITTSTAVYAERPPDAPAFDENFTRLVRTKANCLYLHKRVPSYEELIPECSDDIINRPSDRLLTILNGQRDGEAALELSLRENSPR</sequence>
<keyword evidence="2" id="KW-1185">Reference proteome</keyword>
<proteinExistence type="predicted"/>